<accession>A0A0K9P8E5</accession>
<comment type="caution">
    <text evidence="1">The sequence shown here is derived from an EMBL/GenBank/DDBJ whole genome shotgun (WGS) entry which is preliminary data.</text>
</comment>
<organism evidence="1 2">
    <name type="scientific">Zostera marina</name>
    <name type="common">Eelgrass</name>
    <dbReference type="NCBI Taxonomy" id="29655"/>
    <lineage>
        <taxon>Eukaryota</taxon>
        <taxon>Viridiplantae</taxon>
        <taxon>Streptophyta</taxon>
        <taxon>Embryophyta</taxon>
        <taxon>Tracheophyta</taxon>
        <taxon>Spermatophyta</taxon>
        <taxon>Magnoliopsida</taxon>
        <taxon>Liliopsida</taxon>
        <taxon>Zosteraceae</taxon>
        <taxon>Zostera</taxon>
    </lineage>
</organism>
<keyword evidence="2" id="KW-1185">Reference proteome</keyword>
<protein>
    <submittedName>
        <fullName evidence="1">Uncharacterized protein</fullName>
    </submittedName>
</protein>
<dbReference type="Proteomes" id="UP000036987">
    <property type="component" value="Unassembled WGS sequence"/>
</dbReference>
<dbReference type="EMBL" id="LFYR01001054">
    <property type="protein sequence ID" value="KMZ65286.1"/>
    <property type="molecule type" value="Genomic_DNA"/>
</dbReference>
<evidence type="ECO:0000313" key="2">
    <source>
        <dbReference type="Proteomes" id="UP000036987"/>
    </source>
</evidence>
<proteinExistence type="predicted"/>
<evidence type="ECO:0000313" key="1">
    <source>
        <dbReference type="EMBL" id="KMZ65286.1"/>
    </source>
</evidence>
<dbReference type="AlphaFoldDB" id="A0A0K9P8E5"/>
<gene>
    <name evidence="1" type="ORF">ZOSMA_32G00710</name>
</gene>
<reference evidence="2" key="1">
    <citation type="journal article" date="2016" name="Nature">
        <title>The genome of the seagrass Zostera marina reveals angiosperm adaptation to the sea.</title>
        <authorList>
            <person name="Olsen J.L."/>
            <person name="Rouze P."/>
            <person name="Verhelst B."/>
            <person name="Lin Y.-C."/>
            <person name="Bayer T."/>
            <person name="Collen J."/>
            <person name="Dattolo E."/>
            <person name="De Paoli E."/>
            <person name="Dittami S."/>
            <person name="Maumus F."/>
            <person name="Michel G."/>
            <person name="Kersting A."/>
            <person name="Lauritano C."/>
            <person name="Lohaus R."/>
            <person name="Toepel M."/>
            <person name="Tonon T."/>
            <person name="Vanneste K."/>
            <person name="Amirebrahimi M."/>
            <person name="Brakel J."/>
            <person name="Bostroem C."/>
            <person name="Chovatia M."/>
            <person name="Grimwood J."/>
            <person name="Jenkins J.W."/>
            <person name="Jueterbock A."/>
            <person name="Mraz A."/>
            <person name="Stam W.T."/>
            <person name="Tice H."/>
            <person name="Bornberg-Bauer E."/>
            <person name="Green P.J."/>
            <person name="Pearson G.A."/>
            <person name="Procaccini G."/>
            <person name="Duarte C.M."/>
            <person name="Schmutz J."/>
            <person name="Reusch T.B.H."/>
            <person name="Van de Peer Y."/>
        </authorList>
    </citation>
    <scope>NUCLEOTIDE SEQUENCE [LARGE SCALE GENOMIC DNA]</scope>
    <source>
        <strain evidence="2">cv. Finnish</strain>
    </source>
</reference>
<name>A0A0K9P8E5_ZOSMR</name>
<sequence length="64" mass="7504">MKTYVGKNSNYVTRKMRNVVAIVVDFSDDASRKKRNRRRRCYRQWLCSIGGRVCGSKITRSPSF</sequence>